<feature type="non-terminal residue" evidence="1">
    <location>
        <position position="1"/>
    </location>
</feature>
<dbReference type="Proteomes" id="UP001139028">
    <property type="component" value="Unassembled WGS sequence"/>
</dbReference>
<accession>A0A9X2EKZ9</accession>
<proteinExistence type="predicted"/>
<dbReference type="Pfam" id="PF12228">
    <property type="entry name" value="DUF3604"/>
    <property type="match status" value="1"/>
</dbReference>
<sequence length="113" mass="12803">PDTLLSFKPSNTRFGYNSRKLDGKGKLAPVGTTVNMETAEYSNTIGSPQLIAIFKDPEFNPLQSAVYYLRALEIPTPRWTLYDKVRFGVEMDDKVPLVQQGRAFSSPIWYSPR</sequence>
<dbReference type="InterPro" id="IPR022028">
    <property type="entry name" value="DUF3604"/>
</dbReference>
<keyword evidence="2" id="KW-1185">Reference proteome</keyword>
<name>A0A9X2EKZ9_9GAMM</name>
<reference evidence="1" key="1">
    <citation type="journal article" date="2022" name="Arch. Microbiol.">
        <title>Microbulbifer okhotskensis sp. nov., isolated from a deep bottom sediment of the Okhotsk Sea.</title>
        <authorList>
            <person name="Romanenko L."/>
            <person name="Kurilenko V."/>
            <person name="Otstavnykh N."/>
            <person name="Velansky P."/>
            <person name="Isaeva M."/>
            <person name="Mikhailov V."/>
        </authorList>
    </citation>
    <scope>NUCLEOTIDE SEQUENCE</scope>
    <source>
        <strain evidence="1">OS29</strain>
    </source>
</reference>
<gene>
    <name evidence="1" type="ORF">MO867_03965</name>
</gene>
<protein>
    <submittedName>
        <fullName evidence="1">DUF3604 domain-containing protein</fullName>
    </submittedName>
</protein>
<dbReference type="AlphaFoldDB" id="A0A9X2EKZ9"/>
<evidence type="ECO:0000313" key="2">
    <source>
        <dbReference type="Proteomes" id="UP001139028"/>
    </source>
</evidence>
<organism evidence="1 2">
    <name type="scientific">Microbulbifer okhotskensis</name>
    <dbReference type="NCBI Taxonomy" id="2926617"/>
    <lineage>
        <taxon>Bacteria</taxon>
        <taxon>Pseudomonadati</taxon>
        <taxon>Pseudomonadota</taxon>
        <taxon>Gammaproteobacteria</taxon>
        <taxon>Cellvibrionales</taxon>
        <taxon>Microbulbiferaceae</taxon>
        <taxon>Microbulbifer</taxon>
    </lineage>
</organism>
<dbReference type="EMBL" id="JALBWM010000010">
    <property type="protein sequence ID" value="MCO1333490.1"/>
    <property type="molecule type" value="Genomic_DNA"/>
</dbReference>
<dbReference type="RefSeq" id="WP_252464824.1">
    <property type="nucleotide sequence ID" value="NZ_JALBWM010000010.1"/>
</dbReference>
<evidence type="ECO:0000313" key="1">
    <source>
        <dbReference type="EMBL" id="MCO1333490.1"/>
    </source>
</evidence>
<comment type="caution">
    <text evidence="1">The sequence shown here is derived from an EMBL/GenBank/DDBJ whole genome shotgun (WGS) entry which is preliminary data.</text>
</comment>